<accession>A0AAD6VSC4</accession>
<keyword evidence="2" id="KW-1185">Reference proteome</keyword>
<sequence>MLTSRSHALAVSGAPRHKRNWGVMRKVVRALAPRLACNCGYQGMKLPLRGQIIYSIQRREPIISGAAANISLIGSKSTGAPVHSGAPGTVRTQQESPSASWRWACGCGSGLSYPEICRRLAGLQLRGYTTHYITVLYTHPTFMLPPSKLFVHSLSDIRLGTIYERLMLQKIRQRIATGRSPRGYISPSAHVFPLPVRKRRPLSIFLQAVCVPHHGRAISLAA</sequence>
<organism evidence="1 2">
    <name type="scientific">Mycena pura</name>
    <dbReference type="NCBI Taxonomy" id="153505"/>
    <lineage>
        <taxon>Eukaryota</taxon>
        <taxon>Fungi</taxon>
        <taxon>Dikarya</taxon>
        <taxon>Basidiomycota</taxon>
        <taxon>Agaricomycotina</taxon>
        <taxon>Agaricomycetes</taxon>
        <taxon>Agaricomycetidae</taxon>
        <taxon>Agaricales</taxon>
        <taxon>Marasmiineae</taxon>
        <taxon>Mycenaceae</taxon>
        <taxon>Mycena</taxon>
    </lineage>
</organism>
<name>A0AAD6VSC4_9AGAR</name>
<dbReference type="Proteomes" id="UP001219525">
    <property type="component" value="Unassembled WGS sequence"/>
</dbReference>
<protein>
    <submittedName>
        <fullName evidence="1">Uncharacterized protein</fullName>
    </submittedName>
</protein>
<proteinExistence type="predicted"/>
<evidence type="ECO:0000313" key="1">
    <source>
        <dbReference type="EMBL" id="KAJ7218681.1"/>
    </source>
</evidence>
<reference evidence="1" key="1">
    <citation type="submission" date="2023-03" db="EMBL/GenBank/DDBJ databases">
        <title>Massive genome expansion in bonnet fungi (Mycena s.s.) driven by repeated elements and novel gene families across ecological guilds.</title>
        <authorList>
            <consortium name="Lawrence Berkeley National Laboratory"/>
            <person name="Harder C.B."/>
            <person name="Miyauchi S."/>
            <person name="Viragh M."/>
            <person name="Kuo A."/>
            <person name="Thoen E."/>
            <person name="Andreopoulos B."/>
            <person name="Lu D."/>
            <person name="Skrede I."/>
            <person name="Drula E."/>
            <person name="Henrissat B."/>
            <person name="Morin E."/>
            <person name="Kohler A."/>
            <person name="Barry K."/>
            <person name="LaButti K."/>
            <person name="Morin E."/>
            <person name="Salamov A."/>
            <person name="Lipzen A."/>
            <person name="Mereny Z."/>
            <person name="Hegedus B."/>
            <person name="Baldrian P."/>
            <person name="Stursova M."/>
            <person name="Weitz H."/>
            <person name="Taylor A."/>
            <person name="Grigoriev I.V."/>
            <person name="Nagy L.G."/>
            <person name="Martin F."/>
            <person name="Kauserud H."/>
        </authorList>
    </citation>
    <scope>NUCLEOTIDE SEQUENCE</scope>
    <source>
        <strain evidence="1">9144</strain>
    </source>
</reference>
<dbReference type="EMBL" id="JARJCW010000012">
    <property type="protein sequence ID" value="KAJ7218681.1"/>
    <property type="molecule type" value="Genomic_DNA"/>
</dbReference>
<comment type="caution">
    <text evidence="1">The sequence shown here is derived from an EMBL/GenBank/DDBJ whole genome shotgun (WGS) entry which is preliminary data.</text>
</comment>
<gene>
    <name evidence="1" type="ORF">GGX14DRAFT_390448</name>
</gene>
<dbReference type="AlphaFoldDB" id="A0AAD6VSC4"/>
<evidence type="ECO:0000313" key="2">
    <source>
        <dbReference type="Proteomes" id="UP001219525"/>
    </source>
</evidence>